<protein>
    <recommendedName>
        <fullName evidence="5">DinB family protein</fullName>
    </recommendedName>
</protein>
<proteinExistence type="inferred from homology"/>
<comment type="similarity">
    <text evidence="1">Belongs to the DinB family.</text>
</comment>
<dbReference type="GO" id="GO:0046872">
    <property type="term" value="F:metal ion binding"/>
    <property type="evidence" value="ECO:0007669"/>
    <property type="project" value="UniProtKB-KW"/>
</dbReference>
<feature type="binding site" evidence="3">
    <location>
        <position position="59"/>
    </location>
    <ligand>
        <name>a divalent metal cation</name>
        <dbReference type="ChEBI" id="CHEBI:60240"/>
    </ligand>
</feature>
<dbReference type="AlphaFoldDB" id="E3T6U3"/>
<feature type="binding site" evidence="3">
    <location>
        <position position="143"/>
    </location>
    <ligand>
        <name>a divalent metal cation</name>
        <dbReference type="ChEBI" id="CHEBI:60240"/>
    </ligand>
</feature>
<sequence>MLDFSQDVVENIADNSTIMNPLLRDFCGHQAWADAEHWRVIEAHTAAAPDEAIRNRPHHIHTVQHAFMWAVGDRATGFAVPTAGEFATLAELKAYPRGSHEAIDRFLAAVTDARLEERISMPWFTDPPLSITVTEALTQCAMHSHYHRGQNATRLRELAGEPPLTDLIAWYWKGRPAPAWA</sequence>
<dbReference type="Pfam" id="PF05163">
    <property type="entry name" value="DinB"/>
    <property type="match status" value="1"/>
</dbReference>
<evidence type="ECO:0000256" key="3">
    <source>
        <dbReference type="PIRSR" id="PIRSR607837-1"/>
    </source>
</evidence>
<evidence type="ECO:0008006" key="5">
    <source>
        <dbReference type="Google" id="ProtNLM"/>
    </source>
</evidence>
<accession>E3T6U3</accession>
<reference evidence="4" key="2">
    <citation type="journal article" date="2010" name="Appl. Environ. Microbiol.">
        <title>Comparative analysis of acidobacterial genomic fragments from terrestrial and aquatic metagenomic libraries, with emphasis on acidobacteria subdivision 6.</title>
        <authorList>
            <person name="Kielak A.M."/>
            <person name="van Veen J.A."/>
            <person name="Kowalchuk G.A."/>
        </authorList>
    </citation>
    <scope>NUCLEOTIDE SEQUENCE</scope>
</reference>
<feature type="binding site" evidence="3">
    <location>
        <position position="147"/>
    </location>
    <ligand>
        <name>a divalent metal cation</name>
        <dbReference type="ChEBI" id="CHEBI:60240"/>
    </ligand>
</feature>
<reference evidence="4" key="1">
    <citation type="submission" date="2009-12" db="EMBL/GenBank/DDBJ databases">
        <authorList>
            <person name="Kielak A."/>
            <person name="van Veen J.A."/>
            <person name="Kowalchuk G.A."/>
        </authorList>
    </citation>
    <scope>NUCLEOTIDE SEQUENCE</scope>
</reference>
<dbReference type="SUPFAM" id="SSF109854">
    <property type="entry name" value="DinB/YfiT-like putative metalloenzymes"/>
    <property type="match status" value="1"/>
</dbReference>
<organism evidence="4">
    <name type="scientific">uncultured bacterium 270</name>
    <dbReference type="NCBI Taxonomy" id="698387"/>
    <lineage>
        <taxon>Bacteria</taxon>
        <taxon>environmental samples</taxon>
    </lineage>
</organism>
<evidence type="ECO:0000256" key="2">
    <source>
        <dbReference type="ARBA" id="ARBA00022723"/>
    </source>
</evidence>
<name>E3T6U3_9BACT</name>
<dbReference type="InterPro" id="IPR007837">
    <property type="entry name" value="DinB"/>
</dbReference>
<dbReference type="InterPro" id="IPR034660">
    <property type="entry name" value="DinB/YfiT-like"/>
</dbReference>
<keyword evidence="2 3" id="KW-0479">Metal-binding</keyword>
<dbReference type="EMBL" id="GU260709">
    <property type="protein sequence ID" value="ADC36037.1"/>
    <property type="molecule type" value="Genomic_DNA"/>
</dbReference>
<evidence type="ECO:0000313" key="4">
    <source>
        <dbReference type="EMBL" id="ADC36037.1"/>
    </source>
</evidence>
<evidence type="ECO:0000256" key="1">
    <source>
        <dbReference type="ARBA" id="ARBA00008635"/>
    </source>
</evidence>
<dbReference type="Gene3D" id="1.20.120.450">
    <property type="entry name" value="dinb family like domain"/>
    <property type="match status" value="1"/>
</dbReference>